<evidence type="ECO:0000313" key="4">
    <source>
        <dbReference type="Proteomes" id="UP000268844"/>
    </source>
</evidence>
<dbReference type="EMBL" id="UZWD01000009">
    <property type="protein sequence ID" value="VDS03529.1"/>
    <property type="molecule type" value="Genomic_DNA"/>
</dbReference>
<keyword evidence="2" id="KW-0732">Signal</keyword>
<reference evidence="3 4" key="1">
    <citation type="submission" date="2018-12" db="EMBL/GenBank/DDBJ databases">
        <authorList>
            <person name="Criscuolo A."/>
        </authorList>
    </citation>
    <scope>NUCLEOTIDE SEQUENCE [LARGE SCALE GENOMIC DNA]</scope>
    <source>
        <strain evidence="3">ACIP1116281</strain>
    </source>
</reference>
<accession>A0A3S4CA08</accession>
<name>A0A3S4CA08_9HYPH</name>
<feature type="signal peptide" evidence="2">
    <location>
        <begin position="1"/>
        <end position="21"/>
    </location>
</feature>
<gene>
    <name evidence="3" type="ORF">DEVEQU_00652</name>
</gene>
<proteinExistence type="predicted"/>
<dbReference type="AlphaFoldDB" id="A0A3S4CA08"/>
<sequence>MTQRLALALALCAVLAPSALADDISDFTDALGQAATGAIVARAYIEACDKHAPDGQQGRRDALAGWSHRVNLAGYERFLDAAYAVINTLEAELEDNRARAQALVDADVAENAAVCSDLRATLEGNAMFDIAPPIRYLLRNAEDFGVVVPEAPTASANQDEAVVPLIALSAQLEDKMDEIGSKSGAQEDRNLRSAREEHAEAWLKQRPTLAVLGRIVTDNGLREWRGDQQSSFLLTCRSFASDDQESAMARDLGENRVVVGDIRWVRDLRQGGELSLDDCRVLADAGDSLALLGPADDSAGLMLRPLDYDEAFAGPGQGIAPDAVDRVLYDADFTNRLDGFGNGYTQRDEDIYVLLRDGTAYRHKWNFAFTDLNLDLSRLREPERWFTWQDRRGEVTLIQSGGPDQGTEIDVSDARRLTPAPKGLRLDETYYYLNIGMGGGRSDREYVFAADGQVQYSRSGFVAGAFGTSYIIVVGGDEDISTAAYDFDGFTLLVDGPEGQERHFFALIDGQEAGRPDEILINGQVHWLKQDE</sequence>
<keyword evidence="4" id="KW-1185">Reference proteome</keyword>
<protein>
    <submittedName>
        <fullName evidence="3">Uncharacterized protein</fullName>
    </submittedName>
</protein>
<evidence type="ECO:0000256" key="2">
    <source>
        <dbReference type="SAM" id="SignalP"/>
    </source>
</evidence>
<keyword evidence="1" id="KW-0175">Coiled coil</keyword>
<feature type="chain" id="PRO_5018548783" evidence="2">
    <location>
        <begin position="22"/>
        <end position="532"/>
    </location>
</feature>
<feature type="coiled-coil region" evidence="1">
    <location>
        <begin position="79"/>
        <end position="106"/>
    </location>
</feature>
<dbReference type="Proteomes" id="UP000268844">
    <property type="component" value="Unassembled WGS sequence"/>
</dbReference>
<dbReference type="RefSeq" id="WP_126149125.1">
    <property type="nucleotide sequence ID" value="NZ_JBHTMH010000001.1"/>
</dbReference>
<evidence type="ECO:0000313" key="3">
    <source>
        <dbReference type="EMBL" id="VDS03529.1"/>
    </source>
</evidence>
<evidence type="ECO:0000256" key="1">
    <source>
        <dbReference type="SAM" id="Coils"/>
    </source>
</evidence>
<dbReference type="OrthoDB" id="7315565at2"/>
<organism evidence="3 4">
    <name type="scientific">Devosia equisanguinis</name>
    <dbReference type="NCBI Taxonomy" id="2490941"/>
    <lineage>
        <taxon>Bacteria</taxon>
        <taxon>Pseudomonadati</taxon>
        <taxon>Pseudomonadota</taxon>
        <taxon>Alphaproteobacteria</taxon>
        <taxon>Hyphomicrobiales</taxon>
        <taxon>Devosiaceae</taxon>
        <taxon>Devosia</taxon>
    </lineage>
</organism>